<dbReference type="EMBL" id="WWNE01000018">
    <property type="protein sequence ID" value="NBG67435.1"/>
    <property type="molecule type" value="Genomic_DNA"/>
</dbReference>
<name>A0A6N9NST1_9FLAO</name>
<gene>
    <name evidence="1" type="ORF">GQN54_15010</name>
</gene>
<reference evidence="1 2" key="1">
    <citation type="submission" date="2019-12" db="EMBL/GenBank/DDBJ databases">
        <authorList>
            <person name="Zhao J."/>
        </authorList>
    </citation>
    <scope>NUCLEOTIDE SEQUENCE [LARGE SCALE GENOMIC DNA]</scope>
    <source>
        <strain evidence="1 2">S-15</strain>
    </source>
</reference>
<evidence type="ECO:0000313" key="1">
    <source>
        <dbReference type="EMBL" id="NBG67435.1"/>
    </source>
</evidence>
<dbReference type="AlphaFoldDB" id="A0A6N9NST1"/>
<organism evidence="1 2">
    <name type="scientific">Acidiluteibacter ferrifornacis</name>
    <dbReference type="NCBI Taxonomy" id="2692424"/>
    <lineage>
        <taxon>Bacteria</taxon>
        <taxon>Pseudomonadati</taxon>
        <taxon>Bacteroidota</taxon>
        <taxon>Flavobacteriia</taxon>
        <taxon>Flavobacteriales</taxon>
        <taxon>Cryomorphaceae</taxon>
        <taxon>Acidiluteibacter</taxon>
    </lineage>
</organism>
<keyword evidence="2" id="KW-1185">Reference proteome</keyword>
<dbReference type="Pfam" id="PF16267">
    <property type="entry name" value="DUF4920"/>
    <property type="match status" value="1"/>
</dbReference>
<dbReference type="Proteomes" id="UP000470771">
    <property type="component" value="Unassembled WGS sequence"/>
</dbReference>
<sequence length="140" mass="15155">MADTTIVEESTETNIFGESINVDAAISVEELATMMATADSVPATVKATATDVCAKKGCWMKVAMNDSTEMRITFKDYGFFVPKDIAGKQIVFEGFAKKEITSVEDLKHFAEDGGQSPEEIAKITEPEEAITFEATGVVIM</sequence>
<proteinExistence type="predicted"/>
<protein>
    <submittedName>
        <fullName evidence="1">DUF4920 domain-containing protein</fullName>
    </submittedName>
</protein>
<comment type="caution">
    <text evidence="1">The sequence shown here is derived from an EMBL/GenBank/DDBJ whole genome shotgun (WGS) entry which is preliminary data.</text>
</comment>
<evidence type="ECO:0000313" key="2">
    <source>
        <dbReference type="Proteomes" id="UP000470771"/>
    </source>
</evidence>
<dbReference type="InterPro" id="IPR032577">
    <property type="entry name" value="DUF4920"/>
</dbReference>
<accession>A0A6N9NST1</accession>